<dbReference type="PROSITE" id="PS51194">
    <property type="entry name" value="HELICASE_CTER"/>
    <property type="match status" value="1"/>
</dbReference>
<dbReference type="GO" id="GO:0005829">
    <property type="term" value="C:cytosol"/>
    <property type="evidence" value="ECO:0007669"/>
    <property type="project" value="TreeGrafter"/>
</dbReference>
<dbReference type="Gene3D" id="3.40.50.300">
    <property type="entry name" value="P-loop containing nucleotide triphosphate hydrolases"/>
    <property type="match status" value="2"/>
</dbReference>
<dbReference type="InterPro" id="IPR050742">
    <property type="entry name" value="Helicase_Restrict-Modif_Enz"/>
</dbReference>
<protein>
    <submittedName>
        <fullName evidence="4">Putative DEAD box family helicase, phage associated</fullName>
    </submittedName>
</protein>
<gene>
    <name evidence="4" type="ORF">Dia5BBH33_03650</name>
</gene>
<dbReference type="Proteomes" id="UP000320585">
    <property type="component" value="Chromosome"/>
</dbReference>
<dbReference type="InterPro" id="IPR006935">
    <property type="entry name" value="Helicase/UvrB_N"/>
</dbReference>
<dbReference type="RefSeq" id="WP_143332252.1">
    <property type="nucleotide sequence ID" value="NZ_AP019697.1"/>
</dbReference>
<evidence type="ECO:0000256" key="1">
    <source>
        <dbReference type="SAM" id="Coils"/>
    </source>
</evidence>
<dbReference type="InterPro" id="IPR001650">
    <property type="entry name" value="Helicase_C-like"/>
</dbReference>
<dbReference type="GO" id="GO:0004386">
    <property type="term" value="F:helicase activity"/>
    <property type="evidence" value="ECO:0007669"/>
    <property type="project" value="UniProtKB-KW"/>
</dbReference>
<dbReference type="SUPFAM" id="SSF52540">
    <property type="entry name" value="P-loop containing nucleoside triphosphate hydrolases"/>
    <property type="match status" value="1"/>
</dbReference>
<organism evidence="4 5">
    <name type="scientific">Dialister hominis</name>
    <dbReference type="NCBI Taxonomy" id="2582419"/>
    <lineage>
        <taxon>Bacteria</taxon>
        <taxon>Bacillati</taxon>
        <taxon>Bacillota</taxon>
        <taxon>Negativicutes</taxon>
        <taxon>Veillonellales</taxon>
        <taxon>Veillonellaceae</taxon>
        <taxon>Dialister</taxon>
    </lineage>
</organism>
<sequence length="537" mass="60024">MELRPYQKEAVRAVEREWEQKHKKTLLVMPTGVGKTVVFAHVAKNEVRNGSKVLILAHRDELLTQAQDKIKSATGLICAKEKADETSLDSWYRVVVGSVQTMMREKRLQKFAPDAFGTIIIDEAHHCLASSYQKVLSHFPEARVLGVTATPERNNLQCLGEYFDSLAYEYTLPQAVKEGYLCRIKAQTVPLSLDLTGVKMSAGDYAAGSLGTALDPYLEQIAVEMKKYCVDRKTVVFLPLVATAKKFKAILTHHGFHAAEVNGDSKDREQTLKDFEAGKYNVLCNAMLLTEGWDCPSVDCVVMLRPTKIRALYCQCIGRGTRLSPGKKDLLVLDFLWNTARHDLCRPASLICKSKDVADRVTKDLEESGEAADLEEAEQKAAEEVIIEREEALAKQLKAMKARKRKLVDPLQFEMSIQAEDLSGYVPSFGWEMAPASEKQLKALEQYGIFPDQIENSGKAALLLNRLAKRRSAGLSTPKQIRFLENRGFQHVGTWGFDAANGMISRIAHNRWMVPKDIHPASYVPEPDLFIPDGGVL</sequence>
<dbReference type="GeneID" id="92715589"/>
<dbReference type="OrthoDB" id="9802848at2"/>
<dbReference type="CDD" id="cd18032">
    <property type="entry name" value="DEXHc_RE_I_III_res"/>
    <property type="match status" value="1"/>
</dbReference>
<name>A0A8D5A5D7_9FIRM</name>
<keyword evidence="4" id="KW-0547">Nucleotide-binding</keyword>
<dbReference type="InterPro" id="IPR014001">
    <property type="entry name" value="Helicase_ATP-bd"/>
</dbReference>
<dbReference type="SMART" id="SM00487">
    <property type="entry name" value="DEXDc"/>
    <property type="match status" value="1"/>
</dbReference>
<dbReference type="Pfam" id="PF04851">
    <property type="entry name" value="ResIII"/>
    <property type="match status" value="1"/>
</dbReference>
<dbReference type="PROSITE" id="PS51192">
    <property type="entry name" value="HELICASE_ATP_BIND_1"/>
    <property type="match status" value="1"/>
</dbReference>
<dbReference type="PANTHER" id="PTHR47396:SF1">
    <property type="entry name" value="ATP-DEPENDENT HELICASE IRC3-RELATED"/>
    <property type="match status" value="1"/>
</dbReference>
<dbReference type="PANTHER" id="PTHR47396">
    <property type="entry name" value="TYPE I RESTRICTION ENZYME ECOKI R PROTEIN"/>
    <property type="match status" value="1"/>
</dbReference>
<dbReference type="CDD" id="cd18799">
    <property type="entry name" value="SF2_C_EcoAI-like"/>
    <property type="match status" value="1"/>
</dbReference>
<dbReference type="GO" id="GO:0016787">
    <property type="term" value="F:hydrolase activity"/>
    <property type="evidence" value="ECO:0007669"/>
    <property type="project" value="InterPro"/>
</dbReference>
<evidence type="ECO:0000259" key="2">
    <source>
        <dbReference type="PROSITE" id="PS51192"/>
    </source>
</evidence>
<dbReference type="AlphaFoldDB" id="A0A8D5A5D7"/>
<dbReference type="KEGG" id="dho:Dia5BBH33_03650"/>
<dbReference type="GO" id="GO:0005524">
    <property type="term" value="F:ATP binding"/>
    <property type="evidence" value="ECO:0007669"/>
    <property type="project" value="InterPro"/>
</dbReference>
<dbReference type="Pfam" id="PF00271">
    <property type="entry name" value="Helicase_C"/>
    <property type="match status" value="1"/>
</dbReference>
<evidence type="ECO:0000259" key="3">
    <source>
        <dbReference type="PROSITE" id="PS51194"/>
    </source>
</evidence>
<accession>A0A8D5A5D7</accession>
<keyword evidence="5" id="KW-1185">Reference proteome</keyword>
<evidence type="ECO:0000313" key="5">
    <source>
        <dbReference type="Proteomes" id="UP000320585"/>
    </source>
</evidence>
<keyword evidence="4" id="KW-0067">ATP-binding</keyword>
<keyword evidence="4" id="KW-0378">Hydrolase</keyword>
<dbReference type="InterPro" id="IPR027417">
    <property type="entry name" value="P-loop_NTPase"/>
</dbReference>
<dbReference type="SMART" id="SM00490">
    <property type="entry name" value="HELICc"/>
    <property type="match status" value="1"/>
</dbReference>
<evidence type="ECO:0000313" key="4">
    <source>
        <dbReference type="EMBL" id="BBK24430.1"/>
    </source>
</evidence>
<keyword evidence="4" id="KW-0347">Helicase</keyword>
<dbReference type="EMBL" id="AP019697">
    <property type="protein sequence ID" value="BBK24430.1"/>
    <property type="molecule type" value="Genomic_DNA"/>
</dbReference>
<proteinExistence type="predicted"/>
<dbReference type="GO" id="GO:0003677">
    <property type="term" value="F:DNA binding"/>
    <property type="evidence" value="ECO:0007669"/>
    <property type="project" value="InterPro"/>
</dbReference>
<keyword evidence="1" id="KW-0175">Coiled coil</keyword>
<reference evidence="5" key="1">
    <citation type="submission" date="2019-05" db="EMBL/GenBank/DDBJ databases">
        <title>Complete genome sequencing of Dialister sp. strain 5BBH33.</title>
        <authorList>
            <person name="Sakamoto M."/>
            <person name="Murakami T."/>
            <person name="Mori H."/>
        </authorList>
    </citation>
    <scope>NUCLEOTIDE SEQUENCE [LARGE SCALE GENOMIC DNA]</scope>
    <source>
        <strain evidence="5">5BBH33</strain>
    </source>
</reference>
<feature type="coiled-coil region" evidence="1">
    <location>
        <begin position="371"/>
        <end position="407"/>
    </location>
</feature>
<feature type="domain" description="Helicase C-terminal" evidence="3">
    <location>
        <begin position="217"/>
        <end position="393"/>
    </location>
</feature>
<feature type="domain" description="Helicase ATP-binding" evidence="2">
    <location>
        <begin position="16"/>
        <end position="169"/>
    </location>
</feature>